<proteinExistence type="predicted"/>
<reference evidence="9 11" key="1">
    <citation type="journal article" date="2011" name="Nature">
        <title>The Medicago genome provides insight into the evolution of rhizobial symbioses.</title>
        <authorList>
            <person name="Young N.D."/>
            <person name="Debelle F."/>
            <person name="Oldroyd G.E."/>
            <person name="Geurts R."/>
            <person name="Cannon S.B."/>
            <person name="Udvardi M.K."/>
            <person name="Benedito V.A."/>
            <person name="Mayer K.F."/>
            <person name="Gouzy J."/>
            <person name="Schoof H."/>
            <person name="Van de Peer Y."/>
            <person name="Proost S."/>
            <person name="Cook D.R."/>
            <person name="Meyers B.C."/>
            <person name="Spannagl M."/>
            <person name="Cheung F."/>
            <person name="De Mita S."/>
            <person name="Krishnakumar V."/>
            <person name="Gundlach H."/>
            <person name="Zhou S."/>
            <person name="Mudge J."/>
            <person name="Bharti A.K."/>
            <person name="Murray J.D."/>
            <person name="Naoumkina M.A."/>
            <person name="Rosen B."/>
            <person name="Silverstein K.A."/>
            <person name="Tang H."/>
            <person name="Rombauts S."/>
            <person name="Zhao P.X."/>
            <person name="Zhou P."/>
            <person name="Barbe V."/>
            <person name="Bardou P."/>
            <person name="Bechner M."/>
            <person name="Bellec A."/>
            <person name="Berger A."/>
            <person name="Berges H."/>
            <person name="Bidwell S."/>
            <person name="Bisseling T."/>
            <person name="Choisne N."/>
            <person name="Couloux A."/>
            <person name="Denny R."/>
            <person name="Deshpande S."/>
            <person name="Dai X."/>
            <person name="Doyle J.J."/>
            <person name="Dudez A.M."/>
            <person name="Farmer A.D."/>
            <person name="Fouteau S."/>
            <person name="Franken C."/>
            <person name="Gibelin C."/>
            <person name="Gish J."/>
            <person name="Goldstein S."/>
            <person name="Gonzalez A.J."/>
            <person name="Green P.J."/>
            <person name="Hallab A."/>
            <person name="Hartog M."/>
            <person name="Hua A."/>
            <person name="Humphray S.J."/>
            <person name="Jeong D.H."/>
            <person name="Jing Y."/>
            <person name="Jocker A."/>
            <person name="Kenton S.M."/>
            <person name="Kim D.J."/>
            <person name="Klee K."/>
            <person name="Lai H."/>
            <person name="Lang C."/>
            <person name="Lin S."/>
            <person name="Macmil S.L."/>
            <person name="Magdelenat G."/>
            <person name="Matthews L."/>
            <person name="McCorrison J."/>
            <person name="Monaghan E.L."/>
            <person name="Mun J.H."/>
            <person name="Najar F.Z."/>
            <person name="Nicholson C."/>
            <person name="Noirot C."/>
            <person name="O'Bleness M."/>
            <person name="Paule C.R."/>
            <person name="Poulain J."/>
            <person name="Prion F."/>
            <person name="Qin B."/>
            <person name="Qu C."/>
            <person name="Retzel E.F."/>
            <person name="Riddle C."/>
            <person name="Sallet E."/>
            <person name="Samain S."/>
            <person name="Samson N."/>
            <person name="Sanders I."/>
            <person name="Saurat O."/>
            <person name="Scarpelli C."/>
            <person name="Schiex T."/>
            <person name="Segurens B."/>
            <person name="Severin A.J."/>
            <person name="Sherrier D.J."/>
            <person name="Shi R."/>
            <person name="Sims S."/>
            <person name="Singer S.R."/>
            <person name="Sinharoy S."/>
            <person name="Sterck L."/>
            <person name="Viollet A."/>
            <person name="Wang B.B."/>
            <person name="Wang K."/>
            <person name="Wang M."/>
            <person name="Wang X."/>
            <person name="Warfsmann J."/>
            <person name="Weissenbach J."/>
            <person name="White D.D."/>
            <person name="White J.D."/>
            <person name="Wiley G.B."/>
            <person name="Wincker P."/>
            <person name="Xing Y."/>
            <person name="Yang L."/>
            <person name="Yao Z."/>
            <person name="Ying F."/>
            <person name="Zhai J."/>
            <person name="Zhou L."/>
            <person name="Zuber A."/>
            <person name="Denarie J."/>
            <person name="Dixon R.A."/>
            <person name="May G.D."/>
            <person name="Schwartz D.C."/>
            <person name="Rogers J."/>
            <person name="Quetier F."/>
            <person name="Town C.D."/>
            <person name="Roe B.A."/>
        </authorList>
    </citation>
    <scope>NUCLEOTIDE SEQUENCE [LARGE SCALE GENOMIC DNA]</scope>
    <source>
        <strain evidence="9">A17</strain>
        <strain evidence="10 11">cv. Jemalong A17</strain>
    </source>
</reference>
<evidence type="ECO:0000313" key="11">
    <source>
        <dbReference type="Proteomes" id="UP000002051"/>
    </source>
</evidence>
<keyword evidence="4" id="KW-0378">Hydrolase</keyword>
<dbReference type="InterPro" id="IPR002921">
    <property type="entry name" value="Fungal_lipase-type"/>
</dbReference>
<reference evidence="10" key="3">
    <citation type="submission" date="2015-04" db="UniProtKB">
        <authorList>
            <consortium name="EnsemblPlants"/>
        </authorList>
    </citation>
    <scope>IDENTIFICATION</scope>
    <source>
        <strain evidence="10">cv. Jemalong A17</strain>
    </source>
</reference>
<dbReference type="EMBL" id="CM001219">
    <property type="protein sequence ID" value="KEH34496.1"/>
    <property type="molecule type" value="Genomic_DNA"/>
</dbReference>
<dbReference type="SUPFAM" id="SSF53474">
    <property type="entry name" value="alpha/beta-Hydrolases"/>
    <property type="match status" value="1"/>
</dbReference>
<evidence type="ECO:0000256" key="1">
    <source>
        <dbReference type="ARBA" id="ARBA00004123"/>
    </source>
</evidence>
<gene>
    <name evidence="10" type="primary">25491092</name>
    <name evidence="9" type="ordered locus">MTR_3g467360</name>
</gene>
<dbReference type="ExpressionAtlas" id="A0A072UYI3">
    <property type="expression patterns" value="differential"/>
</dbReference>
<dbReference type="InterPro" id="IPR029058">
    <property type="entry name" value="AB_hydrolase_fold"/>
</dbReference>
<evidence type="ECO:0000313" key="10">
    <source>
        <dbReference type="EnsemblPlants" id="KEH34496"/>
    </source>
</evidence>
<protein>
    <submittedName>
        <fullName evidence="9">Senescence-associated protein</fullName>
    </submittedName>
</protein>
<keyword evidence="6" id="KW-0539">Nucleus</keyword>
<evidence type="ECO:0000256" key="5">
    <source>
        <dbReference type="ARBA" id="ARBA00022821"/>
    </source>
</evidence>
<evidence type="ECO:0000259" key="7">
    <source>
        <dbReference type="Pfam" id="PF01764"/>
    </source>
</evidence>
<dbReference type="STRING" id="3880.A0A072UYI3"/>
<comment type="subcellular location">
    <subcellularLocation>
        <location evidence="2">Cytoplasm</location>
    </subcellularLocation>
    <subcellularLocation>
        <location evidence="1">Nucleus</location>
    </subcellularLocation>
</comment>
<evidence type="ECO:0000313" key="9">
    <source>
        <dbReference type="EMBL" id="KEH34496.1"/>
    </source>
</evidence>
<dbReference type="Pfam" id="PF01764">
    <property type="entry name" value="Lipase_3"/>
    <property type="match status" value="1"/>
</dbReference>
<dbReference type="GO" id="GO:0005634">
    <property type="term" value="C:nucleus"/>
    <property type="evidence" value="ECO:0007669"/>
    <property type="project" value="UniProtKB-SubCell"/>
</dbReference>
<dbReference type="PANTHER" id="PTHR46898:SF3">
    <property type="entry name" value="FUNGAL LIPASE-LIKE DOMAIN-CONTAINING PROTEIN"/>
    <property type="match status" value="1"/>
</dbReference>
<dbReference type="AlphaFoldDB" id="A0A072UYI3"/>
<accession>A0A072UYI3</accession>
<dbReference type="GO" id="GO:0052689">
    <property type="term" value="F:carboxylic ester hydrolase activity"/>
    <property type="evidence" value="ECO:0007669"/>
    <property type="project" value="InterPro"/>
</dbReference>
<evidence type="ECO:0000256" key="3">
    <source>
        <dbReference type="ARBA" id="ARBA00022490"/>
    </source>
</evidence>
<keyword evidence="3" id="KW-0963">Cytoplasm</keyword>
<dbReference type="InterPro" id="IPR041266">
    <property type="entry name" value="EDS1_EP"/>
</dbReference>
<dbReference type="GO" id="GO:0016298">
    <property type="term" value="F:lipase activity"/>
    <property type="evidence" value="ECO:0000318"/>
    <property type="project" value="GO_Central"/>
</dbReference>
<keyword evidence="11" id="KW-1185">Reference proteome</keyword>
<dbReference type="Pfam" id="PF18117">
    <property type="entry name" value="EDS1_EP"/>
    <property type="match status" value="1"/>
</dbReference>
<evidence type="ECO:0000256" key="4">
    <source>
        <dbReference type="ARBA" id="ARBA00022801"/>
    </source>
</evidence>
<evidence type="ECO:0000256" key="6">
    <source>
        <dbReference type="ARBA" id="ARBA00023242"/>
    </source>
</evidence>
<name>A0A072UYI3_MEDTR</name>
<dbReference type="InterPro" id="IPR044603">
    <property type="entry name" value="SAG101-like"/>
</dbReference>
<evidence type="ECO:0000259" key="8">
    <source>
        <dbReference type="Pfam" id="PF18117"/>
    </source>
</evidence>
<feature type="domain" description="EDS1 EP" evidence="8">
    <location>
        <begin position="351"/>
        <end position="563"/>
    </location>
</feature>
<dbReference type="GO" id="GO:0006952">
    <property type="term" value="P:defense response"/>
    <property type="evidence" value="ECO:0007669"/>
    <property type="project" value="UniProtKB-KW"/>
</dbReference>
<dbReference type="Proteomes" id="UP000002051">
    <property type="component" value="Chromosome 3"/>
</dbReference>
<feature type="domain" description="Fungal lipase-type" evidence="7">
    <location>
        <begin position="116"/>
        <end position="209"/>
    </location>
</feature>
<dbReference type="EnsemblPlants" id="KEH34496">
    <property type="protein sequence ID" value="KEH34496"/>
    <property type="gene ID" value="MTR_3g467360"/>
</dbReference>
<dbReference type="Gene3D" id="3.40.50.1820">
    <property type="entry name" value="alpha/beta hydrolase"/>
    <property type="match status" value="1"/>
</dbReference>
<dbReference type="GO" id="GO:0005737">
    <property type="term" value="C:cytoplasm"/>
    <property type="evidence" value="ECO:0007669"/>
    <property type="project" value="UniProtKB-SubCell"/>
</dbReference>
<evidence type="ECO:0000256" key="2">
    <source>
        <dbReference type="ARBA" id="ARBA00004496"/>
    </source>
</evidence>
<dbReference type="OrthoDB" id="438440at2759"/>
<reference evidence="9 11" key="2">
    <citation type="journal article" date="2014" name="BMC Genomics">
        <title>An improved genome release (version Mt4.0) for the model legume Medicago truncatula.</title>
        <authorList>
            <person name="Tang H."/>
            <person name="Krishnakumar V."/>
            <person name="Bidwell S."/>
            <person name="Rosen B."/>
            <person name="Chan A."/>
            <person name="Zhou S."/>
            <person name="Gentzbittel L."/>
            <person name="Childs K.L."/>
            <person name="Yandell M."/>
            <person name="Gundlach H."/>
            <person name="Mayer K.F."/>
            <person name="Schwartz D.C."/>
            <person name="Town C.D."/>
        </authorList>
    </citation>
    <scope>GENOME REANNOTATION</scope>
    <source>
        <strain evidence="9">A17</strain>
        <strain evidence="10 11">cv. Jemalong A17</strain>
    </source>
</reference>
<organism evidence="9 11">
    <name type="scientific">Medicago truncatula</name>
    <name type="common">Barrel medic</name>
    <name type="synonym">Medicago tribuloides</name>
    <dbReference type="NCBI Taxonomy" id="3880"/>
    <lineage>
        <taxon>Eukaryota</taxon>
        <taxon>Viridiplantae</taxon>
        <taxon>Streptophyta</taxon>
        <taxon>Embryophyta</taxon>
        <taxon>Tracheophyta</taxon>
        <taxon>Spermatophyta</taxon>
        <taxon>Magnoliopsida</taxon>
        <taxon>eudicotyledons</taxon>
        <taxon>Gunneridae</taxon>
        <taxon>Pentapetalae</taxon>
        <taxon>rosids</taxon>
        <taxon>fabids</taxon>
        <taxon>Fabales</taxon>
        <taxon>Fabaceae</taxon>
        <taxon>Papilionoideae</taxon>
        <taxon>50 kb inversion clade</taxon>
        <taxon>NPAAA clade</taxon>
        <taxon>Hologalegina</taxon>
        <taxon>IRL clade</taxon>
        <taxon>Trifolieae</taxon>
        <taxon>Medicago</taxon>
    </lineage>
</organism>
<dbReference type="PANTHER" id="PTHR46898">
    <property type="entry name" value="SENESCENCE-ASSOCIATED CARBOXYLESTERASE 101"/>
    <property type="match status" value="1"/>
</dbReference>
<dbReference type="GO" id="GO:0006629">
    <property type="term" value="P:lipid metabolic process"/>
    <property type="evidence" value="ECO:0007669"/>
    <property type="project" value="InterPro"/>
</dbReference>
<sequence length="581" mass="66607">MNIIADKTFSCRFSSGIELASFVTSSTILSKSWTTISSDNYENGVGLSWKLDKETGSDFTILAFKATSDDSSSVQADLISSDELKEDNFLDFEFLCSKKIPTFSLNKTAVSLFRENHQEFDSLKTEINSSNPRTPLIVTGHGLGGSIASLFVISLLHNIGSVKNRPLCITFGSLLVGDRRLQQAISRSSIWNSCFIHVLSHKDPLPRLFITDRTSTYMPFGTFILCSDATSFENPDSIFEIFVALASVHDKNQELESVDYGNIVKNLYRKATWIDFPAQAENLTNPDSLATDISLQLGALSLTPHVQPQQENVGFNTLETKLKELEERFFLQKRILFDPSKKLNDRKVDMAQLEWYKKKSKNEQIGYYDSFKNMNFPDDYDVNQFHKRLTFYWEKMVEEAEMKPQKEGAAFRTRWLYAGTTYRRMVEPLSIAKYYSEGGKDYINNKRSEHFKQLEEWLFEDSQNRTSDVNSTPRKNVEAILTIDSCFWAHVEEALLLCGELKGVKEKDDVLKKLFKIEVYVYGLLKDYAVSPEIFLARSSYIRWWNEYKKIKGSSYTSALANFMNDDTKIKQYAIGAYDFP</sequence>
<keyword evidence="5" id="KW-0611">Plant defense</keyword>